<evidence type="ECO:0008006" key="4">
    <source>
        <dbReference type="Google" id="ProtNLM"/>
    </source>
</evidence>
<dbReference type="Proteomes" id="UP000016600">
    <property type="component" value="Unassembled WGS sequence"/>
</dbReference>
<name>U2LII2_9BACT</name>
<gene>
    <name evidence="2" type="ORF">HMPREF1218_1867</name>
</gene>
<dbReference type="AlphaFoldDB" id="U2LII2"/>
<evidence type="ECO:0000313" key="2">
    <source>
        <dbReference type="EMBL" id="ERK04036.1"/>
    </source>
</evidence>
<feature type="signal peptide" evidence="1">
    <location>
        <begin position="1"/>
        <end position="22"/>
    </location>
</feature>
<dbReference type="PATRIC" id="fig|1081904.3.peg.196"/>
<dbReference type="EMBL" id="AWET01000006">
    <property type="protein sequence ID" value="ERK04036.1"/>
    <property type="molecule type" value="Genomic_DNA"/>
</dbReference>
<feature type="chain" id="PRO_5004631710" description="Lipoprotein" evidence="1">
    <location>
        <begin position="23"/>
        <end position="199"/>
    </location>
</feature>
<proteinExistence type="predicted"/>
<reference evidence="2 3" key="1">
    <citation type="submission" date="2013-08" db="EMBL/GenBank/DDBJ databases">
        <authorList>
            <person name="Durkin A.S."/>
            <person name="Haft D.R."/>
            <person name="McCorrison J."/>
            <person name="Torralba M."/>
            <person name="Gillis M."/>
            <person name="Haft D.H."/>
            <person name="Methe B."/>
            <person name="Sutton G."/>
            <person name="Nelson K.E."/>
        </authorList>
    </citation>
    <scope>NUCLEOTIDE SEQUENCE [LARGE SCALE GENOMIC DNA]</scope>
    <source>
        <strain evidence="2 3">F0068</strain>
    </source>
</reference>
<evidence type="ECO:0000256" key="1">
    <source>
        <dbReference type="SAM" id="SignalP"/>
    </source>
</evidence>
<accession>U2LII2</accession>
<organism evidence="2 3">
    <name type="scientific">Hoylesella pleuritidis F0068</name>
    <dbReference type="NCBI Taxonomy" id="1081904"/>
    <lineage>
        <taxon>Bacteria</taxon>
        <taxon>Pseudomonadati</taxon>
        <taxon>Bacteroidota</taxon>
        <taxon>Bacteroidia</taxon>
        <taxon>Bacteroidales</taxon>
        <taxon>Prevotellaceae</taxon>
        <taxon>Hoylesella</taxon>
    </lineage>
</organism>
<comment type="caution">
    <text evidence="2">The sequence shown here is derived from an EMBL/GenBank/DDBJ whole genome shotgun (WGS) entry which is preliminary data.</text>
</comment>
<evidence type="ECO:0000313" key="3">
    <source>
        <dbReference type="Proteomes" id="UP000016600"/>
    </source>
</evidence>
<sequence length="199" mass="22974">MKRFALYFVYLTCMLCNCKAQTAPSPAKDMTRQYMCENQLVDSMGYRNTPTYRVISVENTYTLRWTGKTFIGVHKNKANPWLISAVVKGMNTKWLNHSLSIATKDVWVLKDSIQKDVITIVALKSAETGWNINTFNREYFMIDECKAPLYAVPYFINGSVYVICIIPSFQIVGNEVRPVIDRKILYEDILKPLMNKVFL</sequence>
<keyword evidence="1" id="KW-0732">Signal</keyword>
<protein>
    <recommendedName>
        <fullName evidence="4">Lipoprotein</fullName>
    </recommendedName>
</protein>
<dbReference type="RefSeq" id="WP_021582927.1">
    <property type="nucleotide sequence ID" value="NZ_AWET01000006.1"/>
</dbReference>
<keyword evidence="3" id="KW-1185">Reference proteome</keyword>